<evidence type="ECO:0000313" key="2">
    <source>
        <dbReference type="EMBL" id="SDF31123.1"/>
    </source>
</evidence>
<dbReference type="RefSeq" id="WP_143029758.1">
    <property type="nucleotide sequence ID" value="NZ_FMZW01000051.1"/>
</dbReference>
<evidence type="ECO:0000256" key="1">
    <source>
        <dbReference type="SAM" id="SignalP"/>
    </source>
</evidence>
<proteinExistence type="predicted"/>
<dbReference type="EMBL" id="FMZW01000051">
    <property type="protein sequence ID" value="SDF31123.1"/>
    <property type="molecule type" value="Genomic_DNA"/>
</dbReference>
<dbReference type="Proteomes" id="UP000199245">
    <property type="component" value="Unassembled WGS sequence"/>
</dbReference>
<feature type="chain" id="PRO_5011626336" evidence="1">
    <location>
        <begin position="17"/>
        <end position="208"/>
    </location>
</feature>
<evidence type="ECO:0000313" key="3">
    <source>
        <dbReference type="Proteomes" id="UP000199245"/>
    </source>
</evidence>
<protein>
    <submittedName>
        <fullName evidence="2">Uncharacterized protein</fullName>
    </submittedName>
</protein>
<gene>
    <name evidence="2" type="ORF">SAMN05216337_10515</name>
</gene>
<name>A0A1G7K1J6_9BRAD</name>
<dbReference type="AlphaFoldDB" id="A0A1G7K1J6"/>
<sequence length="208" mass="22167">MIVLSAALTKSSSAWAAGNNNGCLDTGALANGFYHVLVIKNPATSTVDVLMSKSATAPTMLGGYTLFRRVGSVWYNSGGLFSTLLQRGREFYWPGSALDFTTNTLGTTLQTFALASVTAGIQVQALVNIIAWNSVQNTTWWTHEVGLTDNAPGYNVGANGLEASTATSGNAADLRVWTNTSAQIYARSSAANTSYRCFSRGWFDPLEN</sequence>
<keyword evidence="1" id="KW-0732">Signal</keyword>
<organism evidence="2 3">
    <name type="scientific">Bradyrhizobium brasilense</name>
    <dbReference type="NCBI Taxonomy" id="1419277"/>
    <lineage>
        <taxon>Bacteria</taxon>
        <taxon>Pseudomonadati</taxon>
        <taxon>Pseudomonadota</taxon>
        <taxon>Alphaproteobacteria</taxon>
        <taxon>Hyphomicrobiales</taxon>
        <taxon>Nitrobacteraceae</taxon>
        <taxon>Bradyrhizobium</taxon>
    </lineage>
</organism>
<accession>A0A1G7K1J6</accession>
<feature type="signal peptide" evidence="1">
    <location>
        <begin position="1"/>
        <end position="16"/>
    </location>
</feature>
<reference evidence="2 3" key="1">
    <citation type="submission" date="2016-10" db="EMBL/GenBank/DDBJ databases">
        <authorList>
            <person name="de Groot N.N."/>
        </authorList>
    </citation>
    <scope>NUCLEOTIDE SEQUENCE [LARGE SCALE GENOMIC DNA]</scope>
    <source>
        <strain evidence="2 3">R5</strain>
    </source>
</reference>